<evidence type="ECO:0000259" key="2">
    <source>
        <dbReference type="Pfam" id="PF26640"/>
    </source>
</evidence>
<dbReference type="InterPro" id="IPR010730">
    <property type="entry name" value="HET"/>
</dbReference>
<dbReference type="Pfam" id="PF06985">
    <property type="entry name" value="HET"/>
    <property type="match status" value="1"/>
</dbReference>
<dbReference type="GeneID" id="41976513"/>
<protein>
    <submittedName>
        <fullName evidence="3">Uncharacterized protein</fullName>
    </submittedName>
</protein>
<dbReference type="InterPro" id="IPR058525">
    <property type="entry name" value="DUF8212"/>
</dbReference>
<dbReference type="OrthoDB" id="674604at2759"/>
<dbReference type="InParanoid" id="A0A507AQP0"/>
<feature type="domain" description="DUF8212" evidence="2">
    <location>
        <begin position="224"/>
        <end position="260"/>
    </location>
</feature>
<dbReference type="AlphaFoldDB" id="A0A507AQP0"/>
<dbReference type="RefSeq" id="XP_030991438.1">
    <property type="nucleotide sequence ID" value="XM_031143991.1"/>
</dbReference>
<dbReference type="PANTHER" id="PTHR10622">
    <property type="entry name" value="HET DOMAIN-CONTAINING PROTEIN"/>
    <property type="match status" value="1"/>
</dbReference>
<organism evidence="3 4">
    <name type="scientific">Thyridium curvatum</name>
    <dbReference type="NCBI Taxonomy" id="1093900"/>
    <lineage>
        <taxon>Eukaryota</taxon>
        <taxon>Fungi</taxon>
        <taxon>Dikarya</taxon>
        <taxon>Ascomycota</taxon>
        <taxon>Pezizomycotina</taxon>
        <taxon>Sordariomycetes</taxon>
        <taxon>Sordariomycetidae</taxon>
        <taxon>Thyridiales</taxon>
        <taxon>Thyridiaceae</taxon>
        <taxon>Thyridium</taxon>
    </lineage>
</organism>
<reference evidence="3 4" key="1">
    <citation type="submission" date="2019-06" db="EMBL/GenBank/DDBJ databases">
        <title>Draft genome sequence of the filamentous fungus Phialemoniopsis curvata isolated from diesel fuel.</title>
        <authorList>
            <person name="Varaljay V.A."/>
            <person name="Lyon W.J."/>
            <person name="Crouch A.L."/>
            <person name="Drake C.E."/>
            <person name="Hollomon J.M."/>
            <person name="Nadeau L.J."/>
            <person name="Nunn H.S."/>
            <person name="Stevenson B.S."/>
            <person name="Bojanowski C.L."/>
            <person name="Crookes-Goodson W.J."/>
        </authorList>
    </citation>
    <scope>NUCLEOTIDE SEQUENCE [LARGE SCALE GENOMIC DNA]</scope>
    <source>
        <strain evidence="3 4">D216</strain>
    </source>
</reference>
<dbReference type="EMBL" id="SKBQ01000063">
    <property type="protein sequence ID" value="TPX09727.1"/>
    <property type="molecule type" value="Genomic_DNA"/>
</dbReference>
<gene>
    <name evidence="3" type="ORF">E0L32_009066</name>
</gene>
<proteinExistence type="predicted"/>
<dbReference type="STRING" id="1093900.A0A507AQP0"/>
<accession>A0A507AQP0</accession>
<evidence type="ECO:0000313" key="3">
    <source>
        <dbReference type="EMBL" id="TPX09727.1"/>
    </source>
</evidence>
<dbReference type="PANTHER" id="PTHR10622:SF12">
    <property type="entry name" value="HET DOMAIN-CONTAINING PROTEIN"/>
    <property type="match status" value="1"/>
</dbReference>
<evidence type="ECO:0000259" key="1">
    <source>
        <dbReference type="Pfam" id="PF06985"/>
    </source>
</evidence>
<sequence>MWLLNTDTVRLEEFFESQVPRYAILSHTWEAGQEVSFQDMKAPQPPTHLSGYHKIKHTCVLAATEGIRHAWVDTCCIDKSSSAELTESINSMYRWYQESAVCYVYLSDLVSEEHAMDEDHGFSSCRWFTRGWTLQELIAPRNVIFFDASWACLGNLAQFMNVVCRITKIEQDVLSHRLRLEQISVAERMSWASGRQTTRLEDMAYCLLGIFEVNMPLIYGEGIKAFRRLQEEIIKHRNDLTIFAWEATPPPPPAEAEASVEARVSLASGDFRLANKETARFRSDISWLGALPVEPVEVQHCDLFAPEPASFARSGDIDRYGRSALNPDFSITNKGLRIEIQLYMTADGNHRPRYFLPLGQRTGAAQRCELGIIVDLVGPNLLVRNGYSLKARLSLGGGKRMLTQVYYILLYPNDVGWRSWVRGVYLPHAPTAAVSAIPQAHFDVARRMLLIPLDPGLVSIATVPIQLKGLEVRLGVVLTMGGGNELAVRIFDENNQSLPDWVFRRPHRLEGVRLSDLKNGDKLLLPPGNILKMATDDNEYVAVASVKPIQTSHMHESPKWKGAKYMLDIDVQEISP</sequence>
<comment type="caution">
    <text evidence="3">The sequence shown here is derived from an EMBL/GenBank/DDBJ whole genome shotgun (WGS) entry which is preliminary data.</text>
</comment>
<dbReference type="Proteomes" id="UP000319257">
    <property type="component" value="Unassembled WGS sequence"/>
</dbReference>
<name>A0A507AQP0_9PEZI</name>
<evidence type="ECO:0000313" key="4">
    <source>
        <dbReference type="Proteomes" id="UP000319257"/>
    </source>
</evidence>
<dbReference type="Pfam" id="PF26640">
    <property type="entry name" value="DUF8212"/>
    <property type="match status" value="1"/>
</dbReference>
<keyword evidence="4" id="KW-1185">Reference proteome</keyword>
<feature type="domain" description="Heterokaryon incompatibility" evidence="1">
    <location>
        <begin position="22"/>
        <end position="113"/>
    </location>
</feature>